<name>K1PD77_MAGGI</name>
<sequence>MKCLHNQNNVGYEIRPCDKSCEVEKCIPCPTGTYKPFLSHSDDPIRKQCLKPDLNCDPRVENGTYSPRCARQKNCACNHGKCFHGNPCQCERNFEPCGIDEEMNYKGKCIKCMEGYMKPYRGCNQCERIVPTPPKFQRETEREEGQTLNM</sequence>
<dbReference type="AlphaFoldDB" id="K1PD77"/>
<dbReference type="InParanoid" id="K1PD77"/>
<dbReference type="HOGENOM" id="CLU_1742338_0_0_1"/>
<evidence type="ECO:0000313" key="1">
    <source>
        <dbReference type="EMBL" id="EKC21812.1"/>
    </source>
</evidence>
<accession>K1PD77</accession>
<proteinExistence type="predicted"/>
<dbReference type="EMBL" id="JH817712">
    <property type="protein sequence ID" value="EKC21812.1"/>
    <property type="molecule type" value="Genomic_DNA"/>
</dbReference>
<organism evidence="1">
    <name type="scientific">Magallana gigas</name>
    <name type="common">Pacific oyster</name>
    <name type="synonym">Crassostrea gigas</name>
    <dbReference type="NCBI Taxonomy" id="29159"/>
    <lineage>
        <taxon>Eukaryota</taxon>
        <taxon>Metazoa</taxon>
        <taxon>Spiralia</taxon>
        <taxon>Lophotrochozoa</taxon>
        <taxon>Mollusca</taxon>
        <taxon>Bivalvia</taxon>
        <taxon>Autobranchia</taxon>
        <taxon>Pteriomorphia</taxon>
        <taxon>Ostreida</taxon>
        <taxon>Ostreoidea</taxon>
        <taxon>Ostreidae</taxon>
        <taxon>Magallana</taxon>
    </lineage>
</organism>
<reference evidence="1" key="1">
    <citation type="journal article" date="2012" name="Nature">
        <title>The oyster genome reveals stress adaptation and complexity of shell formation.</title>
        <authorList>
            <person name="Zhang G."/>
            <person name="Fang X."/>
            <person name="Guo X."/>
            <person name="Li L."/>
            <person name="Luo R."/>
            <person name="Xu F."/>
            <person name="Yang P."/>
            <person name="Zhang L."/>
            <person name="Wang X."/>
            <person name="Qi H."/>
            <person name="Xiong Z."/>
            <person name="Que H."/>
            <person name="Xie Y."/>
            <person name="Holland P.W."/>
            <person name="Paps J."/>
            <person name="Zhu Y."/>
            <person name="Wu F."/>
            <person name="Chen Y."/>
            <person name="Wang J."/>
            <person name="Peng C."/>
            <person name="Meng J."/>
            <person name="Yang L."/>
            <person name="Liu J."/>
            <person name="Wen B."/>
            <person name="Zhang N."/>
            <person name="Huang Z."/>
            <person name="Zhu Q."/>
            <person name="Feng Y."/>
            <person name="Mount A."/>
            <person name="Hedgecock D."/>
            <person name="Xu Z."/>
            <person name="Liu Y."/>
            <person name="Domazet-Loso T."/>
            <person name="Du Y."/>
            <person name="Sun X."/>
            <person name="Zhang S."/>
            <person name="Liu B."/>
            <person name="Cheng P."/>
            <person name="Jiang X."/>
            <person name="Li J."/>
            <person name="Fan D."/>
            <person name="Wang W."/>
            <person name="Fu W."/>
            <person name="Wang T."/>
            <person name="Wang B."/>
            <person name="Zhang J."/>
            <person name="Peng Z."/>
            <person name="Li Y."/>
            <person name="Li N."/>
            <person name="Wang J."/>
            <person name="Chen M."/>
            <person name="He Y."/>
            <person name="Tan F."/>
            <person name="Song X."/>
            <person name="Zheng Q."/>
            <person name="Huang R."/>
            <person name="Yang H."/>
            <person name="Du X."/>
            <person name="Chen L."/>
            <person name="Yang M."/>
            <person name="Gaffney P.M."/>
            <person name="Wang S."/>
            <person name="Luo L."/>
            <person name="She Z."/>
            <person name="Ming Y."/>
            <person name="Huang W."/>
            <person name="Zhang S."/>
            <person name="Huang B."/>
            <person name="Zhang Y."/>
            <person name="Qu T."/>
            <person name="Ni P."/>
            <person name="Miao G."/>
            <person name="Wang J."/>
            <person name="Wang Q."/>
            <person name="Steinberg C.E."/>
            <person name="Wang H."/>
            <person name="Li N."/>
            <person name="Qian L."/>
            <person name="Zhang G."/>
            <person name="Li Y."/>
            <person name="Yang H."/>
            <person name="Liu X."/>
            <person name="Wang J."/>
            <person name="Yin Y."/>
            <person name="Wang J."/>
        </authorList>
    </citation>
    <scope>NUCLEOTIDE SEQUENCE [LARGE SCALE GENOMIC DNA]</scope>
    <source>
        <strain evidence="1">05x7-T-G4-1.051#20</strain>
    </source>
</reference>
<protein>
    <submittedName>
        <fullName evidence="1">Uncharacterized protein</fullName>
    </submittedName>
</protein>
<gene>
    <name evidence="1" type="ORF">CGI_10003260</name>
</gene>